<dbReference type="InterPro" id="IPR006949">
    <property type="entry name" value="Barrel_Baseplate_J-like"/>
</dbReference>
<evidence type="ECO:0008006" key="5">
    <source>
        <dbReference type="Google" id="ProtNLM"/>
    </source>
</evidence>
<reference evidence="3 4" key="1">
    <citation type="submission" date="2016-11" db="EMBL/GenBank/DDBJ databases">
        <authorList>
            <person name="Klemetsen T."/>
        </authorList>
    </citation>
    <scope>NUCLEOTIDE SEQUENCE [LARGE SCALE GENOMIC DNA]</scope>
    <source>
        <strain evidence="3">MT 2528</strain>
    </source>
</reference>
<dbReference type="PANTHER" id="PTHR37829:SF3">
    <property type="entry name" value="PROTEIN JAYE-RELATED"/>
    <property type="match status" value="1"/>
</dbReference>
<name>A0ABY1HCS1_9GAMM</name>
<protein>
    <recommendedName>
        <fullName evidence="5">Baseplate J/gp47 family protein</fullName>
    </recommendedName>
</protein>
<evidence type="ECO:0000313" key="3">
    <source>
        <dbReference type="EMBL" id="SGY85036.1"/>
    </source>
</evidence>
<evidence type="ECO:0000313" key="4">
    <source>
        <dbReference type="Proteomes" id="UP000182660"/>
    </source>
</evidence>
<dbReference type="EMBL" id="FPLJ01000022">
    <property type="protein sequence ID" value="SGY85036.1"/>
    <property type="molecule type" value="Genomic_DNA"/>
</dbReference>
<dbReference type="InterPro" id="IPR052399">
    <property type="entry name" value="Phage_Baseplate_Assmbl_Protein"/>
</dbReference>
<proteinExistence type="predicted"/>
<dbReference type="Pfam" id="PF04865">
    <property type="entry name" value="Baseplate_J"/>
    <property type="match status" value="1"/>
</dbReference>
<evidence type="ECO:0000259" key="2">
    <source>
        <dbReference type="Pfam" id="PF26078"/>
    </source>
</evidence>
<organism evidence="3 4">
    <name type="scientific">Moritella viscosa</name>
    <dbReference type="NCBI Taxonomy" id="80854"/>
    <lineage>
        <taxon>Bacteria</taxon>
        <taxon>Pseudomonadati</taxon>
        <taxon>Pseudomonadota</taxon>
        <taxon>Gammaproteobacteria</taxon>
        <taxon>Alteromonadales</taxon>
        <taxon>Moritellaceae</taxon>
        <taxon>Moritella</taxon>
    </lineage>
</organism>
<feature type="domain" description="Baseplate J-like central" evidence="2">
    <location>
        <begin position="188"/>
        <end position="269"/>
    </location>
</feature>
<dbReference type="RefSeq" id="WP_045111260.1">
    <property type="nucleotide sequence ID" value="NZ_CAWQZC010000101.1"/>
</dbReference>
<accession>A0ABY1HCS1</accession>
<dbReference type="PANTHER" id="PTHR37829">
    <property type="entry name" value="PHAGE-LIKE ELEMENT PBSX PROTEIN XKDT"/>
    <property type="match status" value="1"/>
</dbReference>
<feature type="domain" description="Baseplate protein J-like barrel" evidence="1">
    <location>
        <begin position="90"/>
        <end position="157"/>
    </location>
</feature>
<gene>
    <name evidence="3" type="ORF">MT2528_0771</name>
</gene>
<dbReference type="GeneID" id="61294440"/>
<evidence type="ECO:0000259" key="1">
    <source>
        <dbReference type="Pfam" id="PF04865"/>
    </source>
</evidence>
<dbReference type="Proteomes" id="UP000182660">
    <property type="component" value="Unassembled WGS sequence"/>
</dbReference>
<comment type="caution">
    <text evidence="3">The sequence shown here is derived from an EMBL/GenBank/DDBJ whole genome shotgun (WGS) entry which is preliminary data.</text>
</comment>
<dbReference type="InterPro" id="IPR058531">
    <property type="entry name" value="Baseplate_J_M"/>
</dbReference>
<dbReference type="Pfam" id="PF26078">
    <property type="entry name" value="Baseplate_J_M"/>
    <property type="match status" value="1"/>
</dbReference>
<sequence length="353" mass="38141">MPYDVPSLRSLVNDGQADMEAELGLPLPQFGVEQALNVAVSAGIRDLYDYQSWIVRQIIPTSDSEDQTIIDMAAKEGVIRKMPTKAMGTASFTGTVSLPVGSEVKSENGQVYRIEQSGVPQDGTVIVSITAIHAGYAGNLDKDSVLTLVSSVPGVQARGASLGMMGGIDIEPINQLLERLLYRKRNPPQGGAEHDYVAWSREVGGVSRAWCTGAYRGGSTVGIAFVFDERDDILPTPDDITHMLSYIYRHQDPATKVYVGRPAGIEVFIIPLVLKTTSMTIALTPDTPENRKQVLGNLTSLERSLSPGETLFKNTVGTAIGSVTSVQNYLCNLDDDVLAKDNQIHAFGDIQWG</sequence>
<keyword evidence="4" id="KW-1185">Reference proteome</keyword>